<dbReference type="PANTHER" id="PTHR10407">
    <property type="entry name" value="HUNTINGTIN INTERACTING PROTEIN 1"/>
    <property type="match status" value="1"/>
</dbReference>
<evidence type="ECO:0000256" key="7">
    <source>
        <dbReference type="ARBA" id="ARBA00023054"/>
    </source>
</evidence>
<dbReference type="Gene3D" id="1.20.1410.10">
    <property type="entry name" value="I/LWEQ domain"/>
    <property type="match status" value="1"/>
</dbReference>
<dbReference type="GO" id="GO:0043325">
    <property type="term" value="F:phosphatidylinositol-3,4-bisphosphate binding"/>
    <property type="evidence" value="ECO:0007669"/>
    <property type="project" value="TreeGrafter"/>
</dbReference>
<dbReference type="SUPFAM" id="SSF109885">
    <property type="entry name" value="I/LWEQ domain"/>
    <property type="match status" value="1"/>
</dbReference>
<evidence type="ECO:0000256" key="1">
    <source>
        <dbReference type="ARBA" id="ARBA00004156"/>
    </source>
</evidence>
<evidence type="ECO:0000256" key="4">
    <source>
        <dbReference type="ARBA" id="ARBA00022490"/>
    </source>
</evidence>
<dbReference type="GO" id="GO:0007015">
    <property type="term" value="P:actin filament organization"/>
    <property type="evidence" value="ECO:0007669"/>
    <property type="project" value="TreeGrafter"/>
</dbReference>
<dbReference type="GO" id="GO:0030864">
    <property type="term" value="C:cortical actin cytoskeleton"/>
    <property type="evidence" value="ECO:0007669"/>
    <property type="project" value="TreeGrafter"/>
</dbReference>
<dbReference type="GO" id="GO:0030837">
    <property type="term" value="P:negative regulation of actin filament polymerization"/>
    <property type="evidence" value="ECO:0007669"/>
    <property type="project" value="UniProtKB-ARBA"/>
</dbReference>
<dbReference type="GO" id="GO:0035615">
    <property type="term" value="F:clathrin adaptor activity"/>
    <property type="evidence" value="ECO:0007669"/>
    <property type="project" value="TreeGrafter"/>
</dbReference>
<keyword evidence="9" id="KW-0009">Actin-binding</keyword>
<evidence type="ECO:0000256" key="2">
    <source>
        <dbReference type="ARBA" id="ARBA00004556"/>
    </source>
</evidence>
<protein>
    <recommendedName>
        <fullName evidence="13">Huntingtin-interacting protein 1-related protein</fullName>
    </recommendedName>
</protein>
<evidence type="ECO:0000259" key="16">
    <source>
        <dbReference type="PROSITE" id="PS50945"/>
    </source>
</evidence>
<evidence type="ECO:0000256" key="8">
    <source>
        <dbReference type="ARBA" id="ARBA00023136"/>
    </source>
</evidence>
<dbReference type="Gene3D" id="1.20.5.1700">
    <property type="match status" value="1"/>
</dbReference>
<dbReference type="InterPro" id="IPR013809">
    <property type="entry name" value="ENTH"/>
</dbReference>
<dbReference type="GO" id="GO:0051015">
    <property type="term" value="F:actin filament binding"/>
    <property type="evidence" value="ECO:0007669"/>
    <property type="project" value="TreeGrafter"/>
</dbReference>
<dbReference type="FunFam" id="1.20.1410.10:FF:000002">
    <property type="entry name" value="Huntingtin interacting protein 1"/>
    <property type="match status" value="1"/>
</dbReference>
<evidence type="ECO:0000256" key="9">
    <source>
        <dbReference type="ARBA" id="ARBA00023203"/>
    </source>
</evidence>
<dbReference type="GO" id="GO:0048268">
    <property type="term" value="P:clathrin coat assembly"/>
    <property type="evidence" value="ECO:0007669"/>
    <property type="project" value="TreeGrafter"/>
</dbReference>
<comment type="subunit">
    <text evidence="12">Homodimer. Interacts with actin; homodimerization promotes actin binding. Interacts with CLTB. Interacts with HIP1. Interacts (via ENTH and I/LWEQ domains) with BCL2L10.</text>
</comment>
<dbReference type="Pfam" id="PF07651">
    <property type="entry name" value="ANTH"/>
    <property type="match status" value="1"/>
</dbReference>
<dbReference type="GO" id="GO:0061024">
    <property type="term" value="P:membrane organization"/>
    <property type="evidence" value="ECO:0007669"/>
    <property type="project" value="UniProtKB-ARBA"/>
</dbReference>
<dbReference type="FunFam" id="1.20.5.1700:FF:000002">
    <property type="entry name" value="Huntingtin interacting protein 1"/>
    <property type="match status" value="1"/>
</dbReference>
<dbReference type="GO" id="GO:0098793">
    <property type="term" value="C:presynapse"/>
    <property type="evidence" value="ECO:0007669"/>
    <property type="project" value="TreeGrafter"/>
</dbReference>
<evidence type="ECO:0000256" key="3">
    <source>
        <dbReference type="ARBA" id="ARBA00010135"/>
    </source>
</evidence>
<evidence type="ECO:0000256" key="13">
    <source>
        <dbReference type="ARBA" id="ARBA00073599"/>
    </source>
</evidence>
<evidence type="ECO:0000256" key="12">
    <source>
        <dbReference type="ARBA" id="ARBA00061714"/>
    </source>
</evidence>
<dbReference type="SMART" id="SM00273">
    <property type="entry name" value="ENTH"/>
    <property type="match status" value="1"/>
</dbReference>
<dbReference type="Ensembl" id="ENSHHUT00000007181.1">
    <property type="protein sequence ID" value="ENSHHUP00000006971.1"/>
    <property type="gene ID" value="ENSHHUG00000004301.1"/>
</dbReference>
<dbReference type="GO" id="GO:0030136">
    <property type="term" value="C:clathrin-coated vesicle"/>
    <property type="evidence" value="ECO:0007669"/>
    <property type="project" value="UniProtKB-ARBA"/>
</dbReference>
<evidence type="ECO:0000256" key="11">
    <source>
        <dbReference type="ARBA" id="ARBA00059997"/>
    </source>
</evidence>
<keyword evidence="6" id="KW-0007">Acetylation</keyword>
<reference evidence="18" key="1">
    <citation type="submission" date="2018-06" db="EMBL/GenBank/DDBJ databases">
        <title>Genome assembly of Danube salmon.</title>
        <authorList>
            <person name="Macqueen D.J."/>
            <person name="Gundappa M.K."/>
        </authorList>
    </citation>
    <scope>NUCLEOTIDE SEQUENCE [LARGE SCALE GENOMIC DNA]</scope>
</reference>
<feature type="domain" description="I/LWEQ" evidence="16">
    <location>
        <begin position="762"/>
        <end position="1003"/>
    </location>
</feature>
<dbReference type="Pfam" id="PF16515">
    <property type="entry name" value="HIP1_clath_bdg"/>
    <property type="match status" value="1"/>
</dbReference>
<comment type="function">
    <text evidence="11">Component of clathrin-coated pits and vesicles, that may link the endocytic machinery to the actin cytoskeleton. Binds 3-phosphoinositides (via ENTH domain). May act through the ENTH domain to promote cell survival by stabilizing receptor tyrosine kinases following ligand-induced endocytosis.</text>
</comment>
<keyword evidence="5" id="KW-0254">Endocytosis</keyword>
<dbReference type="GO" id="GO:0030100">
    <property type="term" value="P:regulation of endocytosis"/>
    <property type="evidence" value="ECO:0007669"/>
    <property type="project" value="UniProtKB-ARBA"/>
</dbReference>
<dbReference type="PANTHER" id="PTHR10407:SF14">
    <property type="entry name" value="HUNTINGTIN-INTERACTING PROTEIN 1"/>
    <property type="match status" value="1"/>
</dbReference>
<dbReference type="GO" id="GO:0048471">
    <property type="term" value="C:perinuclear region of cytoplasm"/>
    <property type="evidence" value="ECO:0007669"/>
    <property type="project" value="UniProtKB-SubCell"/>
</dbReference>
<dbReference type="InterPro" id="IPR030224">
    <property type="entry name" value="Sla2_fam"/>
</dbReference>
<evidence type="ECO:0000256" key="5">
    <source>
        <dbReference type="ARBA" id="ARBA00022583"/>
    </source>
</evidence>
<dbReference type="FunFam" id="1.25.40.90:FF:000012">
    <property type="entry name" value="Huntingtin interacting protein 1-related"/>
    <property type="match status" value="1"/>
</dbReference>
<evidence type="ECO:0000256" key="14">
    <source>
        <dbReference type="SAM" id="MobiDB-lite"/>
    </source>
</evidence>
<name>A0A4W5K4Q2_9TELE</name>
<organism evidence="17 18">
    <name type="scientific">Hucho hucho</name>
    <name type="common">huchen</name>
    <dbReference type="NCBI Taxonomy" id="62062"/>
    <lineage>
        <taxon>Eukaryota</taxon>
        <taxon>Metazoa</taxon>
        <taxon>Chordata</taxon>
        <taxon>Craniata</taxon>
        <taxon>Vertebrata</taxon>
        <taxon>Euteleostomi</taxon>
        <taxon>Actinopterygii</taxon>
        <taxon>Neopterygii</taxon>
        <taxon>Teleostei</taxon>
        <taxon>Protacanthopterygii</taxon>
        <taxon>Salmoniformes</taxon>
        <taxon>Salmonidae</taxon>
        <taxon>Salmoninae</taxon>
        <taxon>Hucho</taxon>
    </lineage>
</organism>
<dbReference type="SUPFAM" id="SSF48464">
    <property type="entry name" value="ENTH/VHS domain"/>
    <property type="match status" value="1"/>
</dbReference>
<reference evidence="17" key="3">
    <citation type="submission" date="2025-09" db="UniProtKB">
        <authorList>
            <consortium name="Ensembl"/>
        </authorList>
    </citation>
    <scope>IDENTIFICATION</scope>
</reference>
<dbReference type="GO" id="GO:0030659">
    <property type="term" value="C:cytoplasmic vesicle membrane"/>
    <property type="evidence" value="ECO:0007669"/>
    <property type="project" value="UniProtKB-SubCell"/>
</dbReference>
<dbReference type="PROSITE" id="PS50945">
    <property type="entry name" value="I_LWEQ"/>
    <property type="match status" value="1"/>
</dbReference>
<dbReference type="Gene3D" id="1.25.40.90">
    <property type="match status" value="1"/>
</dbReference>
<evidence type="ECO:0000313" key="18">
    <source>
        <dbReference type="Proteomes" id="UP000314982"/>
    </source>
</evidence>
<dbReference type="Pfam" id="PF01608">
    <property type="entry name" value="I_LWEQ"/>
    <property type="match status" value="1"/>
</dbReference>
<dbReference type="AlphaFoldDB" id="A0A4W5K4Q2"/>
<keyword evidence="7" id="KW-0175">Coiled coil</keyword>
<dbReference type="InterPro" id="IPR035964">
    <property type="entry name" value="I/LWEQ_dom_sf"/>
</dbReference>
<reference evidence="17" key="2">
    <citation type="submission" date="2025-08" db="UniProtKB">
        <authorList>
            <consortium name="Ensembl"/>
        </authorList>
    </citation>
    <scope>IDENTIFICATION</scope>
</reference>
<dbReference type="GeneTree" id="ENSGT00940000153594"/>
<dbReference type="InterPro" id="IPR011417">
    <property type="entry name" value="ANTH_dom"/>
</dbReference>
<evidence type="ECO:0000259" key="15">
    <source>
        <dbReference type="PROSITE" id="PS50942"/>
    </source>
</evidence>
<dbReference type="PROSITE" id="PS50942">
    <property type="entry name" value="ENTH"/>
    <property type="match status" value="1"/>
</dbReference>
<dbReference type="Gene3D" id="6.10.250.920">
    <property type="match status" value="1"/>
</dbReference>
<dbReference type="SMART" id="SM00307">
    <property type="entry name" value="ILWEQ"/>
    <property type="match status" value="1"/>
</dbReference>
<dbReference type="GO" id="GO:0080025">
    <property type="term" value="F:phosphatidylinositol-3,5-bisphosphate binding"/>
    <property type="evidence" value="ECO:0007669"/>
    <property type="project" value="TreeGrafter"/>
</dbReference>
<dbReference type="InterPro" id="IPR032422">
    <property type="entry name" value="HIP1_clath-bd"/>
</dbReference>
<feature type="compositionally biased region" description="Low complexity" evidence="14">
    <location>
        <begin position="528"/>
        <end position="541"/>
    </location>
</feature>
<sequence>MDLSKMAVSINKAINTQEVAVKEKHARTCILGTHHEKGAHTFWAAVNRLPLSSNAVLCWKFCHVFHKLLRDGHPNVIKDSMRNKADLSDMSRMWGHLSEGYGKLCSIYLKLLITKMEFHVKNPRFPGNLQMSNRQLDEAGENDVNNFFQLTVEMFDYLECELNLFLGVFSSLDMSRSVSVTAAGQCRLAPLIQVILDSSHLYDYTVKLLFKLHSCLPADTLQGHRDRFQEQFKKLKSLFYRSSNLQYFKRLIQIPQLPENPPNFLRASALSEHISPVVVIPAESSSPETEHMGDLVTEDLVDTDIPVQPAAVVEPRFDDLFGTSAATDPFNFNNQNGMRKDDKDRLIEQLTREIQALREELESFRLESGRLCQALRGRVNELEAELAEQSHLRMQALGESEFLRVELDDLRRVKEDTEKEQRSLTEMERKAVANEQRYAKLKEKYTELVQSHADLLRKNAEVTRQMTVARAAQDEVDSVRREMQEKVKAAQEAAERREQEQVEQLQELQRELISSRAALDTLKSTMASSQQSSEELSSQLSTVESEKVELAGSLLKKEEELAGLGEELERVQSSLSSERESGVKTAEALQNQLNEKESREQALESQLVAARWSTLQGAVEEAERIVQDSLAQLDDPAHISCTSSADYLASRCRASLDCMARLHSARDSYLADNTGMSELVRAVTHLAHLVGNTIVQGSATSHMLPVEQADALSDSVKACGAEALALLGQMKEQESLAMADSATLRAALNGILATAEKLRPRGLELQQGELGDLVEQEMAATSAAVESAAARIEDMLNKSRAVDSGVKMEVNERILASCTDLMQAIKVLVLSSKDLQRDIVDSGRGAASMKEFYVKNSRWTEGLISASKAVGWGATVMVDAADLVVQGKGKYEELMVCSHEIAASTAQLVAASKVKADKDNANLGRLKLASKGVTQATAGVVASTKSGKSQIEEKDTMDFSSMTLTQIKRQEMDSQVSVLELETKLQKERERLGELRKKHYELAGVAEGWGEEDEGTG</sequence>
<dbReference type="GO" id="GO:0051050">
    <property type="term" value="P:positive regulation of transport"/>
    <property type="evidence" value="ECO:0007669"/>
    <property type="project" value="UniProtKB-ARBA"/>
</dbReference>
<evidence type="ECO:0000256" key="10">
    <source>
        <dbReference type="ARBA" id="ARBA00023329"/>
    </source>
</evidence>
<keyword evidence="10" id="KW-0968">Cytoplasmic vesicle</keyword>
<feature type="region of interest" description="Disordered" evidence="14">
    <location>
        <begin position="572"/>
        <end position="597"/>
    </location>
</feature>
<dbReference type="GO" id="GO:0032051">
    <property type="term" value="F:clathrin light chain binding"/>
    <property type="evidence" value="ECO:0007669"/>
    <property type="project" value="TreeGrafter"/>
</dbReference>
<dbReference type="GO" id="GO:0042803">
    <property type="term" value="F:protein homodimerization activity"/>
    <property type="evidence" value="ECO:0007669"/>
    <property type="project" value="UniProtKB-ARBA"/>
</dbReference>
<keyword evidence="8" id="KW-0472">Membrane</keyword>
<feature type="domain" description="ENTH" evidence="15">
    <location>
        <begin position="1"/>
        <end position="126"/>
    </location>
</feature>
<evidence type="ECO:0000256" key="6">
    <source>
        <dbReference type="ARBA" id="ARBA00022990"/>
    </source>
</evidence>
<keyword evidence="4" id="KW-0963">Cytoplasm</keyword>
<accession>A0A4W5K4Q2</accession>
<dbReference type="Proteomes" id="UP000314982">
    <property type="component" value="Unassembled WGS sequence"/>
</dbReference>
<keyword evidence="18" id="KW-1185">Reference proteome</keyword>
<proteinExistence type="inferred from homology"/>
<dbReference type="InterPro" id="IPR002558">
    <property type="entry name" value="ILWEQ_dom"/>
</dbReference>
<dbReference type="GO" id="GO:0006898">
    <property type="term" value="P:receptor-mediated endocytosis"/>
    <property type="evidence" value="ECO:0007669"/>
    <property type="project" value="UniProtKB-ARBA"/>
</dbReference>
<comment type="subcellular location">
    <subcellularLocation>
        <location evidence="2">Cytoplasm</location>
        <location evidence="2">Perinuclear region</location>
    </subcellularLocation>
    <subcellularLocation>
        <location evidence="1">Cytoplasmic vesicle membrane</location>
    </subcellularLocation>
</comment>
<feature type="region of interest" description="Disordered" evidence="14">
    <location>
        <begin position="524"/>
        <end position="543"/>
    </location>
</feature>
<dbReference type="InterPro" id="IPR008942">
    <property type="entry name" value="ENTH_VHS"/>
</dbReference>
<evidence type="ECO:0000313" key="17">
    <source>
        <dbReference type="Ensembl" id="ENSHHUP00000006971.1"/>
    </source>
</evidence>
<comment type="similarity">
    <text evidence="3">Belongs to the SLA2 family.</text>
</comment>
<dbReference type="GO" id="GO:0051130">
    <property type="term" value="P:positive regulation of cellular component organization"/>
    <property type="evidence" value="ECO:0007669"/>
    <property type="project" value="UniProtKB-ARBA"/>
</dbReference>